<reference evidence="3" key="2">
    <citation type="submission" date="2020-09" db="EMBL/GenBank/DDBJ databases">
        <authorList>
            <person name="Sun Q."/>
            <person name="Zhou Y."/>
        </authorList>
    </citation>
    <scope>NUCLEOTIDE SEQUENCE</scope>
    <source>
        <strain evidence="3">CGMCC 4.7398</strain>
    </source>
</reference>
<dbReference type="GO" id="GO:0003824">
    <property type="term" value="F:catalytic activity"/>
    <property type="evidence" value="ECO:0007669"/>
    <property type="project" value="InterPro"/>
</dbReference>
<feature type="region of interest" description="Disordered" evidence="1">
    <location>
        <begin position="308"/>
        <end position="335"/>
    </location>
</feature>
<comment type="caution">
    <text evidence="3">The sequence shown here is derived from an EMBL/GenBank/DDBJ whole genome shotgun (WGS) entry which is preliminary data.</text>
</comment>
<name>A0A919FZT2_9MICO</name>
<dbReference type="SUPFAM" id="SSF56529">
    <property type="entry name" value="FAH"/>
    <property type="match status" value="1"/>
</dbReference>
<organism evidence="3 4">
    <name type="scientific">Promicromonospora soli</name>
    <dbReference type="NCBI Taxonomy" id="2035533"/>
    <lineage>
        <taxon>Bacteria</taxon>
        <taxon>Bacillati</taxon>
        <taxon>Actinomycetota</taxon>
        <taxon>Actinomycetes</taxon>
        <taxon>Micrococcales</taxon>
        <taxon>Promicromonosporaceae</taxon>
        <taxon>Promicromonospora</taxon>
    </lineage>
</organism>
<evidence type="ECO:0000313" key="3">
    <source>
        <dbReference type="EMBL" id="GHH75473.1"/>
    </source>
</evidence>
<evidence type="ECO:0000313" key="4">
    <source>
        <dbReference type="Proteomes" id="UP000627369"/>
    </source>
</evidence>
<dbReference type="EMBL" id="BNAS01000004">
    <property type="protein sequence ID" value="GHH75473.1"/>
    <property type="molecule type" value="Genomic_DNA"/>
</dbReference>
<dbReference type="Pfam" id="PF01557">
    <property type="entry name" value="FAA_hydrolase"/>
    <property type="match status" value="1"/>
</dbReference>
<proteinExistence type="predicted"/>
<evidence type="ECO:0000256" key="1">
    <source>
        <dbReference type="SAM" id="MobiDB-lite"/>
    </source>
</evidence>
<dbReference type="Proteomes" id="UP000627369">
    <property type="component" value="Unassembled WGS sequence"/>
</dbReference>
<dbReference type="RefSeq" id="WP_189670227.1">
    <property type="nucleotide sequence ID" value="NZ_BNAS01000004.1"/>
</dbReference>
<dbReference type="Gene3D" id="3.90.850.10">
    <property type="entry name" value="Fumarylacetoacetase-like, C-terminal domain"/>
    <property type="match status" value="1"/>
</dbReference>
<sequence length="335" mass="35590">MRLARWRHRGEVGEGFVVDDHVLPLPDGGTIAGLLAAGLPATLEIGAALVAATHGDEEPRLDDVELLPPLVPTTIRDFVAFEEHVEGVSAAVDGRSEVVPEWYEYPTFYFTNPHSVVATGETVVPPQCERLDFELEVAAVIGAVAGSDGANLTPEQGAAAIFGFTILNDWSARDVQAREMRVRLGPAKGKDFASTLGPWIVTADELADVLDPDGFHRLAMEAEVNGTPVGNDLLSNMGWPFGELVAYASRNTRVVPGDVLGSGTGGNGCCLAELWGRSGELSPPPLVAGDEVVLRVERLGELRNVVGHAGPVPRVPRARPRRPGPPRATTEVDLA</sequence>
<feature type="domain" description="Fumarylacetoacetase-like C-terminal" evidence="2">
    <location>
        <begin position="74"/>
        <end position="306"/>
    </location>
</feature>
<dbReference type="PANTHER" id="PTHR43211">
    <property type="entry name" value="FUMARYLACETOACETATE HYDROLASE"/>
    <property type="match status" value="1"/>
</dbReference>
<reference evidence="3" key="1">
    <citation type="journal article" date="2014" name="Int. J. Syst. Evol. Microbiol.">
        <title>Complete genome sequence of Corynebacterium casei LMG S-19264T (=DSM 44701T), isolated from a smear-ripened cheese.</title>
        <authorList>
            <consortium name="US DOE Joint Genome Institute (JGI-PGF)"/>
            <person name="Walter F."/>
            <person name="Albersmeier A."/>
            <person name="Kalinowski J."/>
            <person name="Ruckert C."/>
        </authorList>
    </citation>
    <scope>NUCLEOTIDE SEQUENCE</scope>
    <source>
        <strain evidence="3">CGMCC 4.7398</strain>
    </source>
</reference>
<gene>
    <name evidence="3" type="ORF">GCM10017772_31930</name>
</gene>
<evidence type="ECO:0000259" key="2">
    <source>
        <dbReference type="Pfam" id="PF01557"/>
    </source>
</evidence>
<dbReference type="InterPro" id="IPR011234">
    <property type="entry name" value="Fumarylacetoacetase-like_C"/>
</dbReference>
<dbReference type="InterPro" id="IPR036663">
    <property type="entry name" value="Fumarylacetoacetase_C_sf"/>
</dbReference>
<protein>
    <submittedName>
        <fullName evidence="3">Hydroxylase</fullName>
    </submittedName>
</protein>
<dbReference type="PANTHER" id="PTHR43211:SF1">
    <property type="entry name" value="BLL6422 PROTEIN"/>
    <property type="match status" value="1"/>
</dbReference>
<accession>A0A919FZT2</accession>
<keyword evidence="4" id="KW-1185">Reference proteome</keyword>
<dbReference type="AlphaFoldDB" id="A0A919FZT2"/>